<accession>A0ACB9D4U2</accession>
<protein>
    <submittedName>
        <fullName evidence="1">Uncharacterized protein</fullName>
    </submittedName>
</protein>
<name>A0ACB9D4U2_9ASTR</name>
<organism evidence="1 2">
    <name type="scientific">Smallanthus sonchifolius</name>
    <dbReference type="NCBI Taxonomy" id="185202"/>
    <lineage>
        <taxon>Eukaryota</taxon>
        <taxon>Viridiplantae</taxon>
        <taxon>Streptophyta</taxon>
        <taxon>Embryophyta</taxon>
        <taxon>Tracheophyta</taxon>
        <taxon>Spermatophyta</taxon>
        <taxon>Magnoliopsida</taxon>
        <taxon>eudicotyledons</taxon>
        <taxon>Gunneridae</taxon>
        <taxon>Pentapetalae</taxon>
        <taxon>asterids</taxon>
        <taxon>campanulids</taxon>
        <taxon>Asterales</taxon>
        <taxon>Asteraceae</taxon>
        <taxon>Asteroideae</taxon>
        <taxon>Heliantheae alliance</taxon>
        <taxon>Millerieae</taxon>
        <taxon>Smallanthus</taxon>
    </lineage>
</organism>
<keyword evidence="2" id="KW-1185">Reference proteome</keyword>
<sequence>MVTTQQLLLMQNILQFLLFDLLHFSDKKELAILLHRQRAATCYKPGSCRKTFKRFNSLKSTKGAVFPTVQYVICVEKC</sequence>
<dbReference type="Proteomes" id="UP001056120">
    <property type="component" value="Linkage Group LG20"/>
</dbReference>
<dbReference type="EMBL" id="CM042037">
    <property type="protein sequence ID" value="KAI3741599.1"/>
    <property type="molecule type" value="Genomic_DNA"/>
</dbReference>
<comment type="caution">
    <text evidence="1">The sequence shown here is derived from an EMBL/GenBank/DDBJ whole genome shotgun (WGS) entry which is preliminary data.</text>
</comment>
<evidence type="ECO:0000313" key="2">
    <source>
        <dbReference type="Proteomes" id="UP001056120"/>
    </source>
</evidence>
<reference evidence="2" key="1">
    <citation type="journal article" date="2022" name="Mol. Ecol. Resour.">
        <title>The genomes of chicory, endive, great burdock and yacon provide insights into Asteraceae palaeo-polyploidization history and plant inulin production.</title>
        <authorList>
            <person name="Fan W."/>
            <person name="Wang S."/>
            <person name="Wang H."/>
            <person name="Wang A."/>
            <person name="Jiang F."/>
            <person name="Liu H."/>
            <person name="Zhao H."/>
            <person name="Xu D."/>
            <person name="Zhang Y."/>
        </authorList>
    </citation>
    <scope>NUCLEOTIDE SEQUENCE [LARGE SCALE GENOMIC DNA]</scope>
    <source>
        <strain evidence="2">cv. Yunnan</strain>
    </source>
</reference>
<proteinExistence type="predicted"/>
<gene>
    <name evidence="1" type="ORF">L1987_59273</name>
</gene>
<evidence type="ECO:0000313" key="1">
    <source>
        <dbReference type="EMBL" id="KAI3741599.1"/>
    </source>
</evidence>
<reference evidence="1 2" key="2">
    <citation type="journal article" date="2022" name="Mol. Ecol. Resour.">
        <title>The genomes of chicory, endive, great burdock and yacon provide insights into Asteraceae paleo-polyploidization history and plant inulin production.</title>
        <authorList>
            <person name="Fan W."/>
            <person name="Wang S."/>
            <person name="Wang H."/>
            <person name="Wang A."/>
            <person name="Jiang F."/>
            <person name="Liu H."/>
            <person name="Zhao H."/>
            <person name="Xu D."/>
            <person name="Zhang Y."/>
        </authorList>
    </citation>
    <scope>NUCLEOTIDE SEQUENCE [LARGE SCALE GENOMIC DNA]</scope>
    <source>
        <strain evidence="2">cv. Yunnan</strain>
        <tissue evidence="1">Leaves</tissue>
    </source>
</reference>